<sequence length="153" mass="16649">MKRDSRLSGVLHVLMHMVGMEKPATSEQLAKLMTTNPVVIRRIMAGLRDEGFVKSEKGHGGGWTIACDPSAITLADIYRAVGAPTILAMGHRMESPGCLVEQAVNAALDNAFREAEAILIARLHDVTLAALAQDFRKRLLEHGQSLKEQTHVA</sequence>
<evidence type="ECO:0000313" key="1">
    <source>
        <dbReference type="EMBL" id="PRD44710.1"/>
    </source>
</evidence>
<reference evidence="1 2" key="1">
    <citation type="submission" date="2018-02" db="EMBL/GenBank/DDBJ databases">
        <title>The draft genome of Phyllobacterium sp. 1N-3.</title>
        <authorList>
            <person name="Liu L."/>
            <person name="Li L."/>
            <person name="Zhang X."/>
            <person name="Wang T."/>
            <person name="Liang L."/>
        </authorList>
    </citation>
    <scope>NUCLEOTIDE SEQUENCE [LARGE SCALE GENOMIC DNA]</scope>
    <source>
        <strain evidence="1 2">1N-3</strain>
    </source>
</reference>
<dbReference type="PANTHER" id="PTHR33221">
    <property type="entry name" value="WINGED HELIX-TURN-HELIX TRANSCRIPTIONAL REGULATOR, RRF2 FAMILY"/>
    <property type="match status" value="1"/>
</dbReference>
<evidence type="ECO:0000313" key="2">
    <source>
        <dbReference type="Proteomes" id="UP000239434"/>
    </source>
</evidence>
<proteinExistence type="predicted"/>
<dbReference type="GO" id="GO:0003700">
    <property type="term" value="F:DNA-binding transcription factor activity"/>
    <property type="evidence" value="ECO:0007669"/>
    <property type="project" value="TreeGrafter"/>
</dbReference>
<dbReference type="Gene3D" id="1.10.10.10">
    <property type="entry name" value="Winged helix-like DNA-binding domain superfamily/Winged helix DNA-binding domain"/>
    <property type="match status" value="1"/>
</dbReference>
<keyword evidence="2" id="KW-1185">Reference proteome</keyword>
<dbReference type="EMBL" id="PVBR01000003">
    <property type="protein sequence ID" value="PRD44710.1"/>
    <property type="molecule type" value="Genomic_DNA"/>
</dbReference>
<dbReference type="InterPro" id="IPR036388">
    <property type="entry name" value="WH-like_DNA-bd_sf"/>
</dbReference>
<name>A0A2S9IW46_9HYPH</name>
<dbReference type="Pfam" id="PF02082">
    <property type="entry name" value="Rrf2"/>
    <property type="match status" value="1"/>
</dbReference>
<dbReference type="AlphaFoldDB" id="A0A2S9IW46"/>
<comment type="caution">
    <text evidence="1">The sequence shown here is derived from an EMBL/GenBank/DDBJ whole genome shotgun (WGS) entry which is preliminary data.</text>
</comment>
<dbReference type="PANTHER" id="PTHR33221:SF15">
    <property type="entry name" value="HTH-TYPE TRANSCRIPTIONAL REGULATOR YWGB-RELATED"/>
    <property type="match status" value="1"/>
</dbReference>
<dbReference type="PROSITE" id="PS51197">
    <property type="entry name" value="HTH_RRF2_2"/>
    <property type="match status" value="1"/>
</dbReference>
<dbReference type="InterPro" id="IPR000944">
    <property type="entry name" value="Tscrpt_reg_Rrf2"/>
</dbReference>
<organism evidence="1 2">
    <name type="scientific">Phyllobacterium phragmitis</name>
    <dbReference type="NCBI Taxonomy" id="2670329"/>
    <lineage>
        <taxon>Bacteria</taxon>
        <taxon>Pseudomonadati</taxon>
        <taxon>Pseudomonadota</taxon>
        <taxon>Alphaproteobacteria</taxon>
        <taxon>Hyphomicrobiales</taxon>
        <taxon>Phyllobacteriaceae</taxon>
        <taxon>Phyllobacterium</taxon>
    </lineage>
</organism>
<dbReference type="SUPFAM" id="SSF46785">
    <property type="entry name" value="Winged helix' DNA-binding domain"/>
    <property type="match status" value="1"/>
</dbReference>
<protein>
    <submittedName>
        <fullName evidence="1">Transcriptional regulator</fullName>
    </submittedName>
</protein>
<accession>A0A2S9IW46</accession>
<dbReference type="GO" id="GO:0005829">
    <property type="term" value="C:cytosol"/>
    <property type="evidence" value="ECO:0007669"/>
    <property type="project" value="TreeGrafter"/>
</dbReference>
<dbReference type="InterPro" id="IPR036390">
    <property type="entry name" value="WH_DNA-bd_sf"/>
</dbReference>
<dbReference type="RefSeq" id="WP_105740792.1">
    <property type="nucleotide sequence ID" value="NZ_PVBR01000003.1"/>
</dbReference>
<dbReference type="Proteomes" id="UP000239434">
    <property type="component" value="Unassembled WGS sequence"/>
</dbReference>
<gene>
    <name evidence="1" type="ORF">C5748_04760</name>
</gene>